<dbReference type="PROSITE" id="PS00490">
    <property type="entry name" value="MOLYBDOPTERIN_PROK_2"/>
    <property type="match status" value="1"/>
</dbReference>
<reference evidence="8 9" key="2">
    <citation type="submission" date="2024-08" db="EMBL/GenBank/DDBJ databases">
        <title>Phylogenomic analyses of a clade within the roseobacter group suggest taxonomic reassignments of species of the genera Aestuariivita, Citreicella, Loktanella, Nautella, Pelagibaca, Ruegeria, Thalassobius, Thiobacimonas and Tropicibacter, and the proposal o.</title>
        <authorList>
            <person name="Jeon C.O."/>
        </authorList>
    </citation>
    <scope>NUCLEOTIDE SEQUENCE [LARGE SCALE GENOMIC DNA]</scope>
    <source>
        <strain evidence="8 9">SS1-5</strain>
    </source>
</reference>
<dbReference type="Gene3D" id="3.40.50.740">
    <property type="match status" value="1"/>
</dbReference>
<evidence type="ECO:0000256" key="5">
    <source>
        <dbReference type="ARBA" id="ARBA00023002"/>
    </source>
</evidence>
<dbReference type="InterPro" id="IPR009010">
    <property type="entry name" value="Asp_de-COase-like_dom_sf"/>
</dbReference>
<dbReference type="PANTHER" id="PTHR43742">
    <property type="entry name" value="TRIMETHYLAMINE-N-OXIDE REDUCTASE"/>
    <property type="match status" value="1"/>
</dbReference>
<keyword evidence="5" id="KW-0560">Oxidoreductase</keyword>
<evidence type="ECO:0000256" key="3">
    <source>
        <dbReference type="ARBA" id="ARBA00022505"/>
    </source>
</evidence>
<evidence type="ECO:0000256" key="4">
    <source>
        <dbReference type="ARBA" id="ARBA00022723"/>
    </source>
</evidence>
<proteinExistence type="inferred from homology"/>
<dbReference type="Pfam" id="PF00384">
    <property type="entry name" value="Molybdopterin"/>
    <property type="match status" value="1"/>
</dbReference>
<comment type="similarity">
    <text evidence="2">Belongs to the prokaryotic molybdopterin-containing oxidoreductase family.</text>
</comment>
<keyword evidence="4" id="KW-0479">Metal-binding</keyword>
<dbReference type="RefSeq" id="WP_373635065.1">
    <property type="nucleotide sequence ID" value="NZ_CP151767.2"/>
</dbReference>
<keyword evidence="9" id="KW-1185">Reference proteome</keyword>
<dbReference type="InterPro" id="IPR006655">
    <property type="entry name" value="Mopterin_OxRdtase_prok_CS"/>
</dbReference>
<reference evidence="9" key="1">
    <citation type="submission" date="2024-04" db="EMBL/GenBank/DDBJ databases">
        <title>Phylogenomic analyses of a clade within the roseobacter group suggest taxonomic reassignments of species of the genera Aestuariivita, Citreicella, Loktanella, Nautella, Pelagibaca, Ruegeria, Thalassobius, Thiobacimonas and Tropicibacter, and the proposal o.</title>
        <authorList>
            <person name="Jeon C.O."/>
        </authorList>
    </citation>
    <scope>NUCLEOTIDE SEQUENCE [LARGE SCALE GENOMIC DNA]</scope>
    <source>
        <strain evidence="9">SS1-5</strain>
    </source>
</reference>
<name>A0ABZ3JCA2_9RHOB</name>
<evidence type="ECO:0000313" key="8">
    <source>
        <dbReference type="EMBL" id="XFU26494.1"/>
    </source>
</evidence>
<keyword evidence="3" id="KW-0500">Molybdenum</keyword>
<dbReference type="InterPro" id="IPR050612">
    <property type="entry name" value="Prok_Mopterin_Oxidored"/>
</dbReference>
<comment type="cofactor">
    <cofactor evidence="1">
        <name>Mo-bis(molybdopterin guanine dinucleotide)</name>
        <dbReference type="ChEBI" id="CHEBI:60539"/>
    </cofactor>
</comment>
<dbReference type="Pfam" id="PF01568">
    <property type="entry name" value="Molydop_binding"/>
    <property type="match status" value="1"/>
</dbReference>
<evidence type="ECO:0000256" key="1">
    <source>
        <dbReference type="ARBA" id="ARBA00001942"/>
    </source>
</evidence>
<gene>
    <name evidence="8" type="ORF">AABB31_23290</name>
</gene>
<feature type="domain" description="Molybdopterin oxidoreductase" evidence="6">
    <location>
        <begin position="50"/>
        <end position="504"/>
    </location>
</feature>
<evidence type="ECO:0000313" key="9">
    <source>
        <dbReference type="Proteomes" id="UP001470809"/>
    </source>
</evidence>
<dbReference type="SUPFAM" id="SSF53706">
    <property type="entry name" value="Formate dehydrogenase/DMSO reductase, domains 1-3"/>
    <property type="match status" value="1"/>
</dbReference>
<dbReference type="PANTHER" id="PTHR43742:SF10">
    <property type="entry name" value="TRIMETHYLAMINE-N-OXIDE REDUCTASE 2"/>
    <property type="match status" value="1"/>
</dbReference>
<dbReference type="Proteomes" id="UP001470809">
    <property type="component" value="Chromosome"/>
</dbReference>
<dbReference type="InterPro" id="IPR006656">
    <property type="entry name" value="Mopterin_OxRdtase"/>
</dbReference>
<evidence type="ECO:0000256" key="2">
    <source>
        <dbReference type="ARBA" id="ARBA00010312"/>
    </source>
</evidence>
<dbReference type="InterPro" id="IPR006657">
    <property type="entry name" value="MoPterin_dinucl-bd_dom"/>
</dbReference>
<evidence type="ECO:0000259" key="6">
    <source>
        <dbReference type="Pfam" id="PF00384"/>
    </source>
</evidence>
<accession>A0ABZ3JCA2</accession>
<feature type="domain" description="Molybdopterin dinucleotide-binding" evidence="7">
    <location>
        <begin position="618"/>
        <end position="736"/>
    </location>
</feature>
<protein>
    <submittedName>
        <fullName evidence="8">Molybdopterin-dependent oxidoreductase</fullName>
    </submittedName>
</protein>
<dbReference type="EMBL" id="CP151767">
    <property type="protein sequence ID" value="XFU26494.1"/>
    <property type="molecule type" value="Genomic_DNA"/>
</dbReference>
<dbReference type="Gene3D" id="3.40.228.10">
    <property type="entry name" value="Dimethylsulfoxide Reductase, domain 2"/>
    <property type="match status" value="1"/>
</dbReference>
<dbReference type="Gene3D" id="3.90.55.10">
    <property type="entry name" value="Dimethylsulfoxide Reductase, domain 3"/>
    <property type="match status" value="1"/>
</dbReference>
<evidence type="ECO:0000259" key="7">
    <source>
        <dbReference type="Pfam" id="PF01568"/>
    </source>
</evidence>
<dbReference type="SUPFAM" id="SSF50692">
    <property type="entry name" value="ADC-like"/>
    <property type="match status" value="1"/>
</dbReference>
<organism evidence="8 9">
    <name type="scientific">Yoonia rhodophyticola</name>
    <dbReference type="NCBI Taxonomy" id="3137370"/>
    <lineage>
        <taxon>Bacteria</taxon>
        <taxon>Pseudomonadati</taxon>
        <taxon>Pseudomonadota</taxon>
        <taxon>Alphaproteobacteria</taxon>
        <taxon>Rhodobacterales</taxon>
        <taxon>Paracoccaceae</taxon>
        <taxon>Yoonia</taxon>
    </lineage>
</organism>
<dbReference type="Gene3D" id="2.40.40.20">
    <property type="match status" value="1"/>
</dbReference>
<sequence>MTKKYTAAHWGAYEARGFGADAELAPLPRDPHPSTIGEGWLDAMQDNGVRIARPAVRKGWLTKRDRQRAGDAEFVELPWDEALDLTAGELQRVIDTHGNAGIFAGSYGWASAGRFHHAQSQLRRFLNTIGGYVTAKNTYSHAAAEVLWPHVIGQTNRTFQDGVTSWPLVADHCELLVAFGGISKRAAQVASSGTTMHQTQDWLDRAAKNGCRIVNVSPLESDMAHHMHAEWIGPRPGTDTALILALAHETFSNGWADRKFLQRCTHGAEAFEAYVMGVDGTPKTADWAATICDLPADRIRELAARMAKHRTMISMSWSMQRCDHGELTIWAGLSLACVLGQIGQPGTGFAFGYGSTEPVGRPHRLINWPSVPQGQNPVDDFIPVARIADMLEQPGGAYTYDGDHRTYPDAKLVWWSGGNPFHHHQDLQRLDRLWRKPETVVVMDHSWTATARRADIVLPTTSALERDDLMINRRDTALVYMSAIMPPFGQARDDYEICAGLAERMGTHAAFTQGRTARDWLTWLWDGCESVATANGFTLPDFETFQQNGICDIPASDETRIHLSDFVADPVAHPCNTPSGKIELKSEAIAAMQLADCPPIAAWQEPVEWLGDAAPGQLHLVSGQPNTRLHAQNDNGRASRAEKIQGREPCILHPDTARAHGVSAGDIALVENARGGCLVGVTLSEKIRPDCIWIATGAWLDLRVIDGAAICIHGNPNMLTYDKGSTGLSQGNIAHTALVKLRKWDKPLPAITVHAPPPLS</sequence>